<sequence length="127" mass="14859">MYRGPRRSNKRASEPRSWMIKTSVRTWIRDTVMNTSRQSDFGSIYVKNQLLSAFVAYLGNNGPPRRSIIVQLTSTLLSVKKLYLEQWGTAVCWHVYISRGRRRHSHVRARDARDPRTWPCACTLTYI</sequence>
<keyword evidence="2" id="KW-1185">Reference proteome</keyword>
<comment type="caution">
    <text evidence="1">The sequence shown here is derived from an EMBL/GenBank/DDBJ whole genome shotgun (WGS) entry which is preliminary data.</text>
</comment>
<organism evidence="1 2">
    <name type="scientific">Trichogramma kaykai</name>
    <dbReference type="NCBI Taxonomy" id="54128"/>
    <lineage>
        <taxon>Eukaryota</taxon>
        <taxon>Metazoa</taxon>
        <taxon>Ecdysozoa</taxon>
        <taxon>Arthropoda</taxon>
        <taxon>Hexapoda</taxon>
        <taxon>Insecta</taxon>
        <taxon>Pterygota</taxon>
        <taxon>Neoptera</taxon>
        <taxon>Endopterygota</taxon>
        <taxon>Hymenoptera</taxon>
        <taxon>Apocrita</taxon>
        <taxon>Proctotrupomorpha</taxon>
        <taxon>Chalcidoidea</taxon>
        <taxon>Trichogrammatidae</taxon>
        <taxon>Trichogramma</taxon>
    </lineage>
</organism>
<reference evidence="1 2" key="1">
    <citation type="journal article" date="2024" name="bioRxiv">
        <title>A reference genome for Trichogramma kaykai: A tiny desert-dwelling parasitoid wasp with competing sex-ratio distorters.</title>
        <authorList>
            <person name="Culotta J."/>
            <person name="Lindsey A.R."/>
        </authorList>
    </citation>
    <scope>NUCLEOTIDE SEQUENCE [LARGE SCALE GENOMIC DNA]</scope>
    <source>
        <strain evidence="1 2">KSX58</strain>
    </source>
</reference>
<dbReference type="AlphaFoldDB" id="A0ABD2WN95"/>
<proteinExistence type="predicted"/>
<dbReference type="EMBL" id="JBJJXI010000092">
    <property type="protein sequence ID" value="KAL3394094.1"/>
    <property type="molecule type" value="Genomic_DNA"/>
</dbReference>
<dbReference type="Proteomes" id="UP001627154">
    <property type="component" value="Unassembled WGS sequence"/>
</dbReference>
<name>A0ABD2WN95_9HYME</name>
<evidence type="ECO:0000313" key="2">
    <source>
        <dbReference type="Proteomes" id="UP001627154"/>
    </source>
</evidence>
<gene>
    <name evidence="1" type="ORF">TKK_011149</name>
</gene>
<protein>
    <submittedName>
        <fullName evidence="1">Uncharacterized protein</fullName>
    </submittedName>
</protein>
<accession>A0ABD2WN95</accession>
<evidence type="ECO:0000313" key="1">
    <source>
        <dbReference type="EMBL" id="KAL3394094.1"/>
    </source>
</evidence>